<dbReference type="EMBL" id="JGCY01000005">
    <property type="protein sequence ID" value="EXY77103.1"/>
    <property type="molecule type" value="Genomic_DNA"/>
</dbReference>
<reference evidence="2 3" key="1">
    <citation type="submission" date="2014-02" db="EMBL/GenBank/DDBJ databases">
        <authorList>
            <person name="Sears C."/>
            <person name="Carroll K."/>
            <person name="Sack B.R."/>
            <person name="Qadri F."/>
            <person name="Myers L.L."/>
            <person name="Chung G.-T."/>
            <person name="Escheverria P."/>
            <person name="Fraser C.M."/>
            <person name="Sadzewicz L."/>
            <person name="Shefchek K.A."/>
            <person name="Tallon L."/>
            <person name="Das S.P."/>
            <person name="Daugherty S."/>
            <person name="Mongodin E.F."/>
        </authorList>
    </citation>
    <scope>NUCLEOTIDE SEQUENCE [LARGE SCALE GENOMIC DNA]</scope>
    <source>
        <strain evidence="3">3988T(B)14</strain>
    </source>
</reference>
<protein>
    <submittedName>
        <fullName evidence="2">Uncharacterized protein</fullName>
    </submittedName>
</protein>
<evidence type="ECO:0000256" key="1">
    <source>
        <dbReference type="SAM" id="MobiDB-lite"/>
    </source>
</evidence>
<evidence type="ECO:0000313" key="3">
    <source>
        <dbReference type="Proteomes" id="UP000020529"/>
    </source>
</evidence>
<feature type="region of interest" description="Disordered" evidence="1">
    <location>
        <begin position="1"/>
        <end position="24"/>
    </location>
</feature>
<sequence>MGNKEEKVIGSKKHSGYPSRSATTKSIVKTVFLNKKTE</sequence>
<dbReference type="AlphaFoldDB" id="A0A015UTJ4"/>
<comment type="caution">
    <text evidence="2">The sequence shown here is derived from an EMBL/GenBank/DDBJ whole genome shotgun (WGS) entry which is preliminary data.</text>
</comment>
<proteinExistence type="predicted"/>
<name>A0A015UTJ4_BACFG</name>
<gene>
    <name evidence="2" type="ORF">M124_3990</name>
</gene>
<organism evidence="2 3">
    <name type="scientific">Bacteroides fragilis str. 3988T(B)14</name>
    <dbReference type="NCBI Taxonomy" id="1339315"/>
    <lineage>
        <taxon>Bacteria</taxon>
        <taxon>Pseudomonadati</taxon>
        <taxon>Bacteroidota</taxon>
        <taxon>Bacteroidia</taxon>
        <taxon>Bacteroidales</taxon>
        <taxon>Bacteroidaceae</taxon>
        <taxon>Bacteroides</taxon>
    </lineage>
</organism>
<accession>A0A015UTJ4</accession>
<evidence type="ECO:0000313" key="2">
    <source>
        <dbReference type="EMBL" id="EXY77103.1"/>
    </source>
</evidence>
<dbReference type="PATRIC" id="fig|1339315.3.peg.15"/>
<dbReference type="Proteomes" id="UP000020529">
    <property type="component" value="Unassembled WGS sequence"/>
</dbReference>